<dbReference type="InterPro" id="IPR029063">
    <property type="entry name" value="SAM-dependent_MTases_sf"/>
</dbReference>
<proteinExistence type="predicted"/>
<keyword evidence="3" id="KW-1185">Reference proteome</keyword>
<sequence length="313" mass="33499">MRDRFGPAGFHRACCAVLARATRCVIAGARAGLPTGPAFTVCPGVPAQCPAVYVDDDPMVLTHLRAGSAVSARRIAWYLVTWTAEELLAASPVQALLEPGRPVALVVESALEFMPDEQDPHGCLAAVLEVLPAGSWWCWRTRLRTSPRRRGRRSQRSSPGTGCRSIHGRWRSGRVLGGADAVGAGLTTVNRWPRLVDQLTPAEVSRYGAWVELWGLGDGFVTPAVAGTIVCSLVALLVAVVSQRSAATARRRAAAAERQLAIVRKQDSDLLAEVAVQLAVLSDEPNSLAYVSGRSCRVCGQSAGKWTRRSAGW</sequence>
<name>A0A540WGM3_9ACTN</name>
<dbReference type="InterPro" id="IPR006764">
    <property type="entry name" value="SAM_dep_MeTrfase_SAV2177_type"/>
</dbReference>
<accession>A0A540WGM3</accession>
<reference evidence="2 3" key="1">
    <citation type="submission" date="2019-06" db="EMBL/GenBank/DDBJ databases">
        <title>Description of Kitasatospora acidophila sp. nov. isolated from pine grove soil, and reclassification of Streptomyces novaecaesareae to Kitasatospora novaeceasareae comb. nov.</title>
        <authorList>
            <person name="Kim M.J."/>
        </authorList>
    </citation>
    <scope>NUCLEOTIDE SEQUENCE [LARGE SCALE GENOMIC DNA]</scope>
    <source>
        <strain evidence="2 3">MMS16-CNU292</strain>
    </source>
</reference>
<evidence type="ECO:0000313" key="2">
    <source>
        <dbReference type="EMBL" id="TQF08108.1"/>
    </source>
</evidence>
<dbReference type="EMBL" id="VIGB01000001">
    <property type="protein sequence ID" value="TQF08108.1"/>
    <property type="molecule type" value="Genomic_DNA"/>
</dbReference>
<evidence type="ECO:0000313" key="3">
    <source>
        <dbReference type="Proteomes" id="UP000319103"/>
    </source>
</evidence>
<dbReference type="Pfam" id="PF04672">
    <property type="entry name" value="Methyltransf_19"/>
    <property type="match status" value="1"/>
</dbReference>
<organism evidence="2 3">
    <name type="scientific">Kitasatospora acidiphila</name>
    <dbReference type="NCBI Taxonomy" id="2567942"/>
    <lineage>
        <taxon>Bacteria</taxon>
        <taxon>Bacillati</taxon>
        <taxon>Actinomycetota</taxon>
        <taxon>Actinomycetes</taxon>
        <taxon>Kitasatosporales</taxon>
        <taxon>Streptomycetaceae</taxon>
        <taxon>Kitasatospora</taxon>
    </lineage>
</organism>
<dbReference type="OrthoDB" id="4562414at2"/>
<evidence type="ECO:0000256" key="1">
    <source>
        <dbReference type="SAM" id="Phobius"/>
    </source>
</evidence>
<keyword evidence="1" id="KW-1133">Transmembrane helix</keyword>
<feature type="transmembrane region" description="Helical" evidence="1">
    <location>
        <begin position="220"/>
        <end position="242"/>
    </location>
</feature>
<gene>
    <name evidence="2" type="ORF">E6W39_00020</name>
</gene>
<keyword evidence="1" id="KW-0472">Membrane</keyword>
<protein>
    <submittedName>
        <fullName evidence="2">Uncharacterized protein</fullName>
    </submittedName>
</protein>
<keyword evidence="1" id="KW-0812">Transmembrane</keyword>
<dbReference type="AlphaFoldDB" id="A0A540WGM3"/>
<dbReference type="Gene3D" id="3.40.50.150">
    <property type="entry name" value="Vaccinia Virus protein VP39"/>
    <property type="match status" value="1"/>
</dbReference>
<dbReference type="Proteomes" id="UP000319103">
    <property type="component" value="Unassembled WGS sequence"/>
</dbReference>
<comment type="caution">
    <text evidence="2">The sequence shown here is derived from an EMBL/GenBank/DDBJ whole genome shotgun (WGS) entry which is preliminary data.</text>
</comment>